<sequence length="187" mass="21097">MIFEVCFHLLQCALRAFVGFFDLLYIIEIMIFDSLIEFIDNTVTQFLDRVTTNLETTADAAFIPFPSVQKTCEALESKLVPPQGTRTVTETSHERNNQVATIPVVRSFFVKICQALDLPATFVPQESDTALSYLELEENFTITGLTRTIQLLPILMTSASESLFPEKYGRYSKPTEFCDYLAGRLAA</sequence>
<dbReference type="AlphaFoldDB" id="A0A8X6N8R4"/>
<evidence type="ECO:0000313" key="2">
    <source>
        <dbReference type="Proteomes" id="UP000887013"/>
    </source>
</evidence>
<protein>
    <submittedName>
        <fullName evidence="1">Uncharacterized protein</fullName>
    </submittedName>
</protein>
<dbReference type="Proteomes" id="UP000887013">
    <property type="component" value="Unassembled WGS sequence"/>
</dbReference>
<reference evidence="1" key="1">
    <citation type="submission" date="2020-08" db="EMBL/GenBank/DDBJ databases">
        <title>Multicomponent nature underlies the extraordinary mechanical properties of spider dragline silk.</title>
        <authorList>
            <person name="Kono N."/>
            <person name="Nakamura H."/>
            <person name="Mori M."/>
            <person name="Yoshida Y."/>
            <person name="Ohtoshi R."/>
            <person name="Malay A.D."/>
            <person name="Moran D.A.P."/>
            <person name="Tomita M."/>
            <person name="Numata K."/>
            <person name="Arakawa K."/>
        </authorList>
    </citation>
    <scope>NUCLEOTIDE SEQUENCE</scope>
</reference>
<organism evidence="1 2">
    <name type="scientific">Nephila pilipes</name>
    <name type="common">Giant wood spider</name>
    <name type="synonym">Nephila maculata</name>
    <dbReference type="NCBI Taxonomy" id="299642"/>
    <lineage>
        <taxon>Eukaryota</taxon>
        <taxon>Metazoa</taxon>
        <taxon>Ecdysozoa</taxon>
        <taxon>Arthropoda</taxon>
        <taxon>Chelicerata</taxon>
        <taxon>Arachnida</taxon>
        <taxon>Araneae</taxon>
        <taxon>Araneomorphae</taxon>
        <taxon>Entelegynae</taxon>
        <taxon>Araneoidea</taxon>
        <taxon>Nephilidae</taxon>
        <taxon>Nephila</taxon>
    </lineage>
</organism>
<accession>A0A8X6N8R4</accession>
<evidence type="ECO:0000313" key="1">
    <source>
        <dbReference type="EMBL" id="GFT00022.1"/>
    </source>
</evidence>
<keyword evidence="2" id="KW-1185">Reference proteome</keyword>
<comment type="caution">
    <text evidence="1">The sequence shown here is derived from an EMBL/GenBank/DDBJ whole genome shotgun (WGS) entry which is preliminary data.</text>
</comment>
<name>A0A8X6N8R4_NEPPI</name>
<gene>
    <name evidence="1" type="ORF">NPIL_220961</name>
</gene>
<dbReference type="EMBL" id="BMAW01101561">
    <property type="protein sequence ID" value="GFT00022.1"/>
    <property type="molecule type" value="Genomic_DNA"/>
</dbReference>
<proteinExistence type="predicted"/>